<proteinExistence type="inferred from homology"/>
<dbReference type="GO" id="GO:0004867">
    <property type="term" value="F:serine-type endopeptidase inhibitor activity"/>
    <property type="evidence" value="ECO:0007669"/>
    <property type="project" value="InterPro"/>
</dbReference>
<keyword evidence="2" id="KW-0732">Signal</keyword>
<feature type="signal peptide" evidence="2">
    <location>
        <begin position="1"/>
        <end position="18"/>
    </location>
</feature>
<sequence>MKKVLILCLFSISVSAYANKSANDLNVYPEVKKDQNRNVILLDPKENEEDYRVLITASVEGMQDCNTKSRSAKYTEKVVEGMQYPYYEVGKLGNIITTLRGCSEMPKMGEIPINLNGNNILNYNSKLPIVVYASNGIKISSKIFKLEEIKKSKILND</sequence>
<dbReference type="AlphaFoldDB" id="A0A8X8GGP0"/>
<dbReference type="EMBL" id="JAHWXT010000005">
    <property type="protein sequence ID" value="MCF0265817.1"/>
    <property type="molecule type" value="Genomic_DNA"/>
</dbReference>
<dbReference type="InterPro" id="IPR036198">
    <property type="entry name" value="Ecotin_sf"/>
</dbReference>
<feature type="chain" id="PRO_5036487552" evidence="2">
    <location>
        <begin position="19"/>
        <end position="157"/>
    </location>
</feature>
<dbReference type="PANTHER" id="PTHR35890:SF3">
    <property type="entry name" value="ECOTIN"/>
    <property type="match status" value="1"/>
</dbReference>
<dbReference type="Proteomes" id="UP000887320">
    <property type="component" value="Unassembled WGS sequence"/>
</dbReference>
<evidence type="ECO:0000313" key="4">
    <source>
        <dbReference type="Proteomes" id="UP000887320"/>
    </source>
</evidence>
<dbReference type="SUPFAM" id="SSF49772">
    <property type="entry name" value="Ecotin, trypsin inhibitor"/>
    <property type="match status" value="1"/>
</dbReference>
<accession>A0A8X8GGP0</accession>
<comment type="similarity">
    <text evidence="1">Belongs to the protease inhibitor I11 (ecotin) family.</text>
</comment>
<dbReference type="InterPro" id="IPR005658">
    <property type="entry name" value="Prot_inh_ecotin"/>
</dbReference>
<comment type="caution">
    <text evidence="3">The sequence shown here is derived from an EMBL/GenBank/DDBJ whole genome shotgun (WGS) entry which is preliminary data.</text>
</comment>
<name>A0A8X8GGP0_ACIGI</name>
<organism evidence="3 4">
    <name type="scientific">Acinetobacter guillouiae</name>
    <name type="common">Acinetobacter genomosp. 11</name>
    <dbReference type="NCBI Taxonomy" id="106649"/>
    <lineage>
        <taxon>Bacteria</taxon>
        <taxon>Pseudomonadati</taxon>
        <taxon>Pseudomonadota</taxon>
        <taxon>Gammaproteobacteria</taxon>
        <taxon>Moraxellales</taxon>
        <taxon>Moraxellaceae</taxon>
        <taxon>Acinetobacter</taxon>
    </lineage>
</organism>
<reference evidence="3" key="1">
    <citation type="submission" date="2021-07" db="EMBL/GenBank/DDBJ databases">
        <authorList>
            <person name="Fernandez M."/>
            <person name="Pereira P."/>
            <person name="Torres Tejerizo G.A."/>
            <person name="Gonzalez P."/>
            <person name="Agostini E."/>
        </authorList>
    </citation>
    <scope>NUCLEOTIDE SEQUENCE</scope>
    <source>
        <strain evidence="3">SFC 500-1A</strain>
    </source>
</reference>
<protein>
    <submittedName>
        <fullName evidence="3">Ecotin family protein</fullName>
    </submittedName>
</protein>
<gene>
    <name evidence="3" type="ORF">KW868_15320</name>
</gene>
<dbReference type="RefSeq" id="WP_234623847.1">
    <property type="nucleotide sequence ID" value="NZ_JAHWXT010000005.1"/>
</dbReference>
<dbReference type="Pfam" id="PF03974">
    <property type="entry name" value="Ecotin"/>
    <property type="match status" value="1"/>
</dbReference>
<dbReference type="PANTHER" id="PTHR35890">
    <property type="match status" value="1"/>
</dbReference>
<evidence type="ECO:0000256" key="2">
    <source>
        <dbReference type="SAM" id="SignalP"/>
    </source>
</evidence>
<evidence type="ECO:0000313" key="3">
    <source>
        <dbReference type="EMBL" id="MCF0265817.1"/>
    </source>
</evidence>
<dbReference type="Gene3D" id="2.60.40.550">
    <property type="entry name" value="Ecotin"/>
    <property type="match status" value="1"/>
</dbReference>
<evidence type="ECO:0000256" key="1">
    <source>
        <dbReference type="ARBA" id="ARBA00010558"/>
    </source>
</evidence>